<dbReference type="EMBL" id="RWGY01000013">
    <property type="protein sequence ID" value="TVU25311.1"/>
    <property type="molecule type" value="Genomic_DNA"/>
</dbReference>
<accession>A0A5J9UPW7</accession>
<gene>
    <name evidence="2" type="ORF">EJB05_27803</name>
</gene>
<evidence type="ECO:0000313" key="3">
    <source>
        <dbReference type="Proteomes" id="UP000324897"/>
    </source>
</evidence>
<dbReference type="AlphaFoldDB" id="A0A5J9UPW7"/>
<dbReference type="InterPro" id="IPR018222">
    <property type="entry name" value="Nuclear_transport_factor_2_euk"/>
</dbReference>
<sequence length="252" mass="27878">MATVDQRIFSDDWTPPSAQVAGQAFVHVYYKQLISSPHRIQEFYRYQHDRSSFSVDDDYLTGMNKRVTAMDVALVEIETVESHESYHGGLTRGSYILINDLFHYTGEDRRTAPAVAAATKAPPVPRPAPANEGTSTVEHAAPEIEVSPNQIISLKECTTTLASELSCVPGDEVQECSGGRHEEDVAASVGTNRLHSALGQLRKLFGLPVTDEENMSRSVEQYDNVVMSELDEDHDYVLINDQLEGTTSARAY</sequence>
<organism evidence="2 3">
    <name type="scientific">Eragrostis curvula</name>
    <name type="common">weeping love grass</name>
    <dbReference type="NCBI Taxonomy" id="38414"/>
    <lineage>
        <taxon>Eukaryota</taxon>
        <taxon>Viridiplantae</taxon>
        <taxon>Streptophyta</taxon>
        <taxon>Embryophyta</taxon>
        <taxon>Tracheophyta</taxon>
        <taxon>Spermatophyta</taxon>
        <taxon>Magnoliopsida</taxon>
        <taxon>Liliopsida</taxon>
        <taxon>Poales</taxon>
        <taxon>Poaceae</taxon>
        <taxon>PACMAD clade</taxon>
        <taxon>Chloridoideae</taxon>
        <taxon>Eragrostideae</taxon>
        <taxon>Eragrostidinae</taxon>
        <taxon>Eragrostis</taxon>
    </lineage>
</organism>
<keyword evidence="3" id="KW-1185">Reference proteome</keyword>
<protein>
    <recommendedName>
        <fullName evidence="1">NTF2 domain-containing protein</fullName>
    </recommendedName>
</protein>
<dbReference type="InterPro" id="IPR032710">
    <property type="entry name" value="NTF2-like_dom_sf"/>
</dbReference>
<proteinExistence type="predicted"/>
<evidence type="ECO:0000313" key="2">
    <source>
        <dbReference type="EMBL" id="TVU25311.1"/>
    </source>
</evidence>
<dbReference type="Gene3D" id="3.10.450.50">
    <property type="match status" value="1"/>
</dbReference>
<dbReference type="Proteomes" id="UP000324897">
    <property type="component" value="Chromosome 2"/>
</dbReference>
<dbReference type="Gramene" id="TVU25311">
    <property type="protein sequence ID" value="TVU25311"/>
    <property type="gene ID" value="EJB05_27803"/>
</dbReference>
<evidence type="ECO:0000259" key="1">
    <source>
        <dbReference type="PROSITE" id="PS50177"/>
    </source>
</evidence>
<feature type="domain" description="NTF2" evidence="1">
    <location>
        <begin position="21"/>
        <end position="62"/>
    </location>
</feature>
<dbReference type="SUPFAM" id="SSF54427">
    <property type="entry name" value="NTF2-like"/>
    <property type="match status" value="1"/>
</dbReference>
<comment type="caution">
    <text evidence="2">The sequence shown here is derived from an EMBL/GenBank/DDBJ whole genome shotgun (WGS) entry which is preliminary data.</text>
</comment>
<reference evidence="2 3" key="1">
    <citation type="journal article" date="2019" name="Sci. Rep.">
        <title>A high-quality genome of Eragrostis curvula grass provides insights into Poaceae evolution and supports new strategies to enhance forage quality.</title>
        <authorList>
            <person name="Carballo J."/>
            <person name="Santos B.A.C.M."/>
            <person name="Zappacosta D."/>
            <person name="Garbus I."/>
            <person name="Selva J.P."/>
            <person name="Gallo C.A."/>
            <person name="Diaz A."/>
            <person name="Albertini E."/>
            <person name="Caccamo M."/>
            <person name="Echenique V."/>
        </authorList>
    </citation>
    <scope>NUCLEOTIDE SEQUENCE [LARGE SCALE GENOMIC DNA]</scope>
    <source>
        <strain evidence="3">cv. Victoria</strain>
        <tissue evidence="2">Leaf</tissue>
    </source>
</reference>
<dbReference type="PROSITE" id="PS50177">
    <property type="entry name" value="NTF2_DOMAIN"/>
    <property type="match status" value="1"/>
</dbReference>
<dbReference type="OrthoDB" id="339151at2759"/>
<name>A0A5J9UPW7_9POAL</name>